<dbReference type="InterPro" id="IPR023996">
    <property type="entry name" value="TonB-dep_OMP_SusC/RagA"/>
</dbReference>
<keyword evidence="4 8" id="KW-0812">Transmembrane</keyword>
<dbReference type="Pfam" id="PF07715">
    <property type="entry name" value="Plug"/>
    <property type="match status" value="1"/>
</dbReference>
<comment type="subcellular location">
    <subcellularLocation>
        <location evidence="1 8">Cell outer membrane</location>
        <topology evidence="1 8">Multi-pass membrane protein</topology>
    </subcellularLocation>
</comment>
<dbReference type="InterPro" id="IPR036942">
    <property type="entry name" value="Beta-barrel_TonB_sf"/>
</dbReference>
<reference evidence="10 11" key="1">
    <citation type="journal article" date="2013" name="Appl. Environ. Microbiol.">
        <title>The genome of the alga-associated marine flavobacterium Formosa agariphila KMM 3901T reveals a broad potential for degradation of algal polysaccharides.</title>
        <authorList>
            <person name="Mann A.J."/>
            <person name="Hahnke R.L."/>
            <person name="Huang S."/>
            <person name="Werner J."/>
            <person name="Xing P."/>
            <person name="Barbeyron T."/>
            <person name="Huettel B."/>
            <person name="Stueber K."/>
            <person name="Reinhardt R."/>
            <person name="Harder J."/>
            <person name="Gloeckner F.O."/>
            <person name="Amann R.I."/>
            <person name="Teeling H."/>
        </authorList>
    </citation>
    <scope>NUCLEOTIDE SEQUENCE [LARGE SCALE GENOMIC DNA]</scope>
    <source>
        <strain evidence="11">DSM 15362 / KCTC 12365 / LMG 23005 / KMM 3901</strain>
    </source>
</reference>
<dbReference type="PATRIC" id="fig|1347342.6.peg.1025"/>
<dbReference type="GO" id="GO:0015344">
    <property type="term" value="F:siderophore uptake transmembrane transporter activity"/>
    <property type="evidence" value="ECO:0007669"/>
    <property type="project" value="TreeGrafter"/>
</dbReference>
<sequence length="1057" mass="114881">MALMLSLSYSGVSAATDPYKVVSQTNINQQDLTITGTVTAKEDGMPAAGVNVILKGATGVGAVTDFDGNYTIDVPSASSVLIFSYVGFATQEITVSGRTNINVALDTDISALDEVVVVGYGTATKESLTGSIDQVTSEVFEDRAVSNVALSLQGETPGLTVSRSSARPGNEGVNLTIRGATSVNGGSPLIVMDGAPVFDDSEFFQMNPDDIESISVLKDGAASIYGSRAANGVILVTTKKGKGQMKVEFSSMLRVNVLGERPPMTSYQEYGQLWLDAAEQDTTPNYWNWGKETVEGFAAGREGWFQTVPAGWGYDGLIYMGDADRYEELFGTNFGNQQNLSLSGSSEQARYRLSFGHSESQGALKTAYDGVEQYSVRLNTDFNITEKLNLAANVSLQKNVTSSPSTSFGRALLTQDMPTFPAKNDLGQWYANFGIGSNNSIAGTTDGGRDEKDEIIGRLTLNLNYDIGAGFSANATATYNNVNERQDITTLNVPLYNWNGEYSNSINPNPNIESTAITSTYQTYGGFLNYEKSLGDHNFKGMAGITAEKYLYKAVTGRKFGLEDEGVYDINVGTGVQESEGGQTQYGLYSYLARLNYDYKGKYLLEVVGRRDGSSRFAEGFKFNNYGNVSIGWNVHREAFLENFDALSNLKLRGSYGTSGNQVGIGPYDYVSTIGFGTDLFGTGGTLSPTAYIDGLTTTTRTWEEVAMSNAGIDIGFFNNKLSGSFDIYKKENNGMLVNVQYPEVLGATAPKTNSGTLETTGWEAAIMWRESKGDFSYNVGFNMSDTNNTLVNLEGGNSIQAGVRSTVEGFPLDSYFVWATDGVFQTQAEVDAYNAQYSVAGSEVPTGASALRVGDVRKLDLDGNGVINDQNAEEEKGQGDVKYVGDAQAHYVFGINLGAKYKGFDFTALFQGQFEQNVIRGEVNAYPFGVPWSNQTTAYNGKMWTPENTGAAYPRLTSQRNLATWNWANNDFFVQNNRYIRLKTLVLGYTLPRTVLDRLKMDKIRLYISGNDLFEFTSLVDGFDPESGVTAANSGDNNRDMYPFQRTFALGINVTF</sequence>
<dbReference type="RefSeq" id="WP_051774515.1">
    <property type="nucleotide sequence ID" value="NZ_HG315671.1"/>
</dbReference>
<evidence type="ECO:0000256" key="1">
    <source>
        <dbReference type="ARBA" id="ARBA00004571"/>
    </source>
</evidence>
<dbReference type="Gene3D" id="2.40.170.20">
    <property type="entry name" value="TonB-dependent receptor, beta-barrel domain"/>
    <property type="match status" value="1"/>
</dbReference>
<evidence type="ECO:0000256" key="7">
    <source>
        <dbReference type="ARBA" id="ARBA00023237"/>
    </source>
</evidence>
<protein>
    <submittedName>
        <fullName evidence="10">TonB-dependent receptor</fullName>
    </submittedName>
</protein>
<feature type="domain" description="TonB-dependent receptor plug" evidence="9">
    <location>
        <begin position="125"/>
        <end position="233"/>
    </location>
</feature>
<dbReference type="NCBIfam" id="TIGR04057">
    <property type="entry name" value="SusC_RagA_signa"/>
    <property type="match status" value="1"/>
</dbReference>
<dbReference type="PROSITE" id="PS52016">
    <property type="entry name" value="TONB_DEPENDENT_REC_3"/>
    <property type="match status" value="1"/>
</dbReference>
<keyword evidence="3 8" id="KW-1134">Transmembrane beta strand</keyword>
<dbReference type="SUPFAM" id="SSF49464">
    <property type="entry name" value="Carboxypeptidase regulatory domain-like"/>
    <property type="match status" value="1"/>
</dbReference>
<keyword evidence="10" id="KW-0675">Receptor</keyword>
<evidence type="ECO:0000256" key="8">
    <source>
        <dbReference type="PROSITE-ProRule" id="PRU01360"/>
    </source>
</evidence>
<dbReference type="HOGENOM" id="CLU_004317_1_1_10"/>
<keyword evidence="6 8" id="KW-0472">Membrane</keyword>
<evidence type="ECO:0000256" key="2">
    <source>
        <dbReference type="ARBA" id="ARBA00022448"/>
    </source>
</evidence>
<dbReference type="NCBIfam" id="TIGR04056">
    <property type="entry name" value="OMP_RagA_SusC"/>
    <property type="match status" value="1"/>
</dbReference>
<dbReference type="STRING" id="1347342.BN863_10150"/>
<dbReference type="AlphaFoldDB" id="T2KIL7"/>
<evidence type="ECO:0000313" key="11">
    <source>
        <dbReference type="Proteomes" id="UP000016160"/>
    </source>
</evidence>
<keyword evidence="5" id="KW-0732">Signal</keyword>
<dbReference type="InterPro" id="IPR037066">
    <property type="entry name" value="Plug_dom_sf"/>
</dbReference>
<evidence type="ECO:0000256" key="3">
    <source>
        <dbReference type="ARBA" id="ARBA00022452"/>
    </source>
</evidence>
<evidence type="ECO:0000256" key="5">
    <source>
        <dbReference type="ARBA" id="ARBA00022729"/>
    </source>
</evidence>
<proteinExistence type="inferred from homology"/>
<dbReference type="InterPro" id="IPR012910">
    <property type="entry name" value="Plug_dom"/>
</dbReference>
<keyword evidence="11" id="KW-1185">Reference proteome</keyword>
<dbReference type="EMBL" id="HG315671">
    <property type="protein sequence ID" value="CDF78727.1"/>
    <property type="molecule type" value="Genomic_DNA"/>
</dbReference>
<dbReference type="PANTHER" id="PTHR30069">
    <property type="entry name" value="TONB-DEPENDENT OUTER MEMBRANE RECEPTOR"/>
    <property type="match status" value="1"/>
</dbReference>
<gene>
    <name evidence="10" type="ORF">BN863_10150</name>
</gene>
<dbReference type="InterPro" id="IPR008969">
    <property type="entry name" value="CarboxyPept-like_regulatory"/>
</dbReference>
<organism evidence="10 11">
    <name type="scientific">Formosa agariphila (strain DSM 15362 / KCTC 12365 / LMG 23005 / KMM 3901 / M-2Alg 35-1)</name>
    <dbReference type="NCBI Taxonomy" id="1347342"/>
    <lineage>
        <taxon>Bacteria</taxon>
        <taxon>Pseudomonadati</taxon>
        <taxon>Bacteroidota</taxon>
        <taxon>Flavobacteriia</taxon>
        <taxon>Flavobacteriales</taxon>
        <taxon>Flavobacteriaceae</taxon>
        <taxon>Formosa</taxon>
    </lineage>
</organism>
<dbReference type="Gene3D" id="2.60.40.1120">
    <property type="entry name" value="Carboxypeptidase-like, regulatory domain"/>
    <property type="match status" value="1"/>
</dbReference>
<evidence type="ECO:0000256" key="4">
    <source>
        <dbReference type="ARBA" id="ARBA00022692"/>
    </source>
</evidence>
<dbReference type="InterPro" id="IPR039426">
    <property type="entry name" value="TonB-dep_rcpt-like"/>
</dbReference>
<keyword evidence="2 8" id="KW-0813">Transport</keyword>
<dbReference type="GO" id="GO:0009279">
    <property type="term" value="C:cell outer membrane"/>
    <property type="evidence" value="ECO:0007669"/>
    <property type="project" value="UniProtKB-SubCell"/>
</dbReference>
<comment type="similarity">
    <text evidence="8">Belongs to the TonB-dependent receptor family.</text>
</comment>
<keyword evidence="7 8" id="KW-0998">Cell outer membrane</keyword>
<dbReference type="GO" id="GO:0044718">
    <property type="term" value="P:siderophore transmembrane transport"/>
    <property type="evidence" value="ECO:0007669"/>
    <property type="project" value="TreeGrafter"/>
</dbReference>
<dbReference type="Gene3D" id="2.170.130.10">
    <property type="entry name" value="TonB-dependent receptor, plug domain"/>
    <property type="match status" value="1"/>
</dbReference>
<dbReference type="Pfam" id="PF13715">
    <property type="entry name" value="CarbopepD_reg_2"/>
    <property type="match status" value="1"/>
</dbReference>
<name>T2KIL7_FORAG</name>
<evidence type="ECO:0000259" key="9">
    <source>
        <dbReference type="Pfam" id="PF07715"/>
    </source>
</evidence>
<evidence type="ECO:0000313" key="10">
    <source>
        <dbReference type="EMBL" id="CDF78727.1"/>
    </source>
</evidence>
<dbReference type="PANTHER" id="PTHR30069:SF29">
    <property type="entry name" value="HEMOGLOBIN AND HEMOGLOBIN-HAPTOGLOBIN-BINDING PROTEIN 1-RELATED"/>
    <property type="match status" value="1"/>
</dbReference>
<dbReference type="eggNOG" id="COG4771">
    <property type="taxonomic scope" value="Bacteria"/>
</dbReference>
<dbReference type="SUPFAM" id="SSF56935">
    <property type="entry name" value="Porins"/>
    <property type="match status" value="1"/>
</dbReference>
<evidence type="ECO:0000256" key="6">
    <source>
        <dbReference type="ARBA" id="ARBA00023136"/>
    </source>
</evidence>
<accession>T2KIL7</accession>
<dbReference type="Proteomes" id="UP000016160">
    <property type="component" value="Chromosome"/>
</dbReference>
<dbReference type="InterPro" id="IPR023997">
    <property type="entry name" value="TonB-dep_OMP_SusC/RagA_CS"/>
</dbReference>